<feature type="compositionally biased region" description="Polar residues" evidence="1">
    <location>
        <begin position="66"/>
        <end position="84"/>
    </location>
</feature>
<name>A0AAD9J9K5_9ANNE</name>
<dbReference type="AlphaFoldDB" id="A0AAD9J9K5"/>
<dbReference type="Proteomes" id="UP001208570">
    <property type="component" value="Unassembled WGS sequence"/>
</dbReference>
<feature type="compositionally biased region" description="Polar residues" evidence="1">
    <location>
        <begin position="308"/>
        <end position="317"/>
    </location>
</feature>
<organism evidence="2 3">
    <name type="scientific">Paralvinella palmiformis</name>
    <dbReference type="NCBI Taxonomy" id="53620"/>
    <lineage>
        <taxon>Eukaryota</taxon>
        <taxon>Metazoa</taxon>
        <taxon>Spiralia</taxon>
        <taxon>Lophotrochozoa</taxon>
        <taxon>Annelida</taxon>
        <taxon>Polychaeta</taxon>
        <taxon>Sedentaria</taxon>
        <taxon>Canalipalpata</taxon>
        <taxon>Terebellida</taxon>
        <taxon>Terebelliformia</taxon>
        <taxon>Alvinellidae</taxon>
        <taxon>Paralvinella</taxon>
    </lineage>
</organism>
<dbReference type="PANTHER" id="PTHR36871">
    <property type="entry name" value="COILED-COIL DOMAIN-CONTAINING PROTEIN 190"/>
    <property type="match status" value="1"/>
</dbReference>
<evidence type="ECO:0000256" key="1">
    <source>
        <dbReference type="SAM" id="MobiDB-lite"/>
    </source>
</evidence>
<proteinExistence type="predicted"/>
<dbReference type="EMBL" id="JAODUP010000471">
    <property type="protein sequence ID" value="KAK2149028.1"/>
    <property type="molecule type" value="Genomic_DNA"/>
</dbReference>
<evidence type="ECO:0000313" key="3">
    <source>
        <dbReference type="Proteomes" id="UP001208570"/>
    </source>
</evidence>
<dbReference type="InterPro" id="IPR031525">
    <property type="entry name" value="CC190"/>
</dbReference>
<gene>
    <name evidence="2" type="ORF">LSH36_471g04006</name>
</gene>
<feature type="compositionally biased region" description="Basic residues" evidence="1">
    <location>
        <begin position="105"/>
        <end position="116"/>
    </location>
</feature>
<feature type="region of interest" description="Disordered" evidence="1">
    <location>
        <begin position="266"/>
        <end position="383"/>
    </location>
</feature>
<feature type="compositionally biased region" description="Polar residues" evidence="1">
    <location>
        <begin position="230"/>
        <end position="242"/>
    </location>
</feature>
<feature type="compositionally biased region" description="Basic and acidic residues" evidence="1">
    <location>
        <begin position="144"/>
        <end position="156"/>
    </location>
</feature>
<feature type="compositionally biased region" description="Basic and acidic residues" evidence="1">
    <location>
        <begin position="330"/>
        <end position="383"/>
    </location>
</feature>
<accession>A0AAD9J9K5</accession>
<feature type="region of interest" description="Disordered" evidence="1">
    <location>
        <begin position="66"/>
        <end position="158"/>
    </location>
</feature>
<feature type="compositionally biased region" description="Basic and acidic residues" evidence="1">
    <location>
        <begin position="85"/>
        <end position="97"/>
    </location>
</feature>
<keyword evidence="3" id="KW-1185">Reference proteome</keyword>
<feature type="region of interest" description="Disordered" evidence="1">
    <location>
        <begin position="225"/>
        <end position="246"/>
    </location>
</feature>
<comment type="caution">
    <text evidence="2">The sequence shown here is derived from an EMBL/GenBank/DDBJ whole genome shotgun (WGS) entry which is preliminary data.</text>
</comment>
<protein>
    <submittedName>
        <fullName evidence="2">Uncharacterized protein</fullName>
    </submittedName>
</protein>
<sequence length="383" mass="43986">MDNPQIKERSYRNVHMMRLKNQRENRLLYEKLYSKQGLHTSYMNELNAVTREQERIREELSRIRKTMTTTWGTLPTREQPQSDQTDSRRPGRLDGDRTAPGQRLREKKRRKRANRRRTNETMSNKVRSTDDVSLRGADPGLEGNRNERREERRETETLTLPSLSDEIGTGDCEMEDANQRLANGLESLDILATKTTGTKRSNQDVLSEKNLGQAKGKIMKRLAGADDNHQPSSMATSTSTKPNVVGDKVRKTNRKPILTPIEETQQEEAVGMECIPEEEVGTKKAFSEGDSLETTTSRKAQKKRRNSESNAFDSSKYNPDGSVRTVHVLPDMKTRMKEARKARYIRHKEPMDRERELSISEILGKESKDKEHMASETLDSTEH</sequence>
<dbReference type="PANTHER" id="PTHR36871:SF1">
    <property type="entry name" value="COILED-COIL DOMAIN-CONTAINING PROTEIN 190"/>
    <property type="match status" value="1"/>
</dbReference>
<evidence type="ECO:0000313" key="2">
    <source>
        <dbReference type="EMBL" id="KAK2149028.1"/>
    </source>
</evidence>
<dbReference type="Pfam" id="PF15768">
    <property type="entry name" value="CC190"/>
    <property type="match status" value="1"/>
</dbReference>
<reference evidence="2" key="1">
    <citation type="journal article" date="2023" name="Mol. Biol. Evol.">
        <title>Third-Generation Sequencing Reveals the Adaptive Role of the Epigenome in Three Deep-Sea Polychaetes.</title>
        <authorList>
            <person name="Perez M."/>
            <person name="Aroh O."/>
            <person name="Sun Y."/>
            <person name="Lan Y."/>
            <person name="Juniper S.K."/>
            <person name="Young C.R."/>
            <person name="Angers B."/>
            <person name="Qian P.Y."/>
        </authorList>
    </citation>
    <scope>NUCLEOTIDE SEQUENCE</scope>
    <source>
        <strain evidence="2">P08H-3</strain>
    </source>
</reference>